<reference evidence="1" key="1">
    <citation type="submission" date="2019-11" db="EMBL/GenBank/DDBJ databases">
        <title>Nori genome reveals adaptations in red seaweeds to the harsh intertidal environment.</title>
        <authorList>
            <person name="Wang D."/>
            <person name="Mao Y."/>
        </authorList>
    </citation>
    <scope>NUCLEOTIDE SEQUENCE</scope>
    <source>
        <tissue evidence="1">Gametophyte</tissue>
    </source>
</reference>
<proteinExistence type="predicted"/>
<name>A0ACC3BZN3_PYRYE</name>
<keyword evidence="2" id="KW-1185">Reference proteome</keyword>
<sequence length="417" mass="46471">MAPRTRDEDRHLSGALTVEELAPVVGAKALLRSRRGLSTAPAPGRQTPPTFTIKQLRDAVPAHCFERSLARSLMHLAGDLVMIAAMAAAIHAVDGAKWLPLPVRAIAWAAYWWFQGAVMTGVWVLAHECGHQSFSPWRSVNNAFGLVLHSALLVPYHSWRITHGNHHKNTNHMDRDQVFVPHTETEYFGSDSAAAPSGGAFSEALSEAPAAELFGIAQMLLLGWPAYLLMNTSSQAHPGRWVNHFNPSAPIFEPKDWMDILLSDAGLLVAFGVIGAAIRSWGFAAVARYYLIPYLFVNMWLVLITYLQHSDVRVPHYRNGEWSFVRGAVGAVDRDYGIYNVLQHHIGDTHVAHHLFSTMPFYHAQEATVALKKALGPYYLQDSTPIPRALWRSWTQCKFVQDEGEVLYYSSPYKAVE</sequence>
<protein>
    <submittedName>
        <fullName evidence="1">Uncharacterized protein</fullName>
    </submittedName>
</protein>
<evidence type="ECO:0000313" key="1">
    <source>
        <dbReference type="EMBL" id="KAK1863013.1"/>
    </source>
</evidence>
<accession>A0ACC3BZN3</accession>
<organism evidence="1 2">
    <name type="scientific">Pyropia yezoensis</name>
    <name type="common">Susabi-nori</name>
    <name type="synonym">Porphyra yezoensis</name>
    <dbReference type="NCBI Taxonomy" id="2788"/>
    <lineage>
        <taxon>Eukaryota</taxon>
        <taxon>Rhodophyta</taxon>
        <taxon>Bangiophyceae</taxon>
        <taxon>Bangiales</taxon>
        <taxon>Bangiaceae</taxon>
        <taxon>Pyropia</taxon>
    </lineage>
</organism>
<evidence type="ECO:0000313" key="2">
    <source>
        <dbReference type="Proteomes" id="UP000798662"/>
    </source>
</evidence>
<gene>
    <name evidence="1" type="ORF">I4F81_005578</name>
</gene>
<comment type="caution">
    <text evidence="1">The sequence shown here is derived from an EMBL/GenBank/DDBJ whole genome shotgun (WGS) entry which is preliminary data.</text>
</comment>
<dbReference type="Proteomes" id="UP000798662">
    <property type="component" value="Chromosome 2"/>
</dbReference>
<dbReference type="EMBL" id="CM020619">
    <property type="protein sequence ID" value="KAK1863013.1"/>
    <property type="molecule type" value="Genomic_DNA"/>
</dbReference>